<evidence type="ECO:0000313" key="2">
    <source>
        <dbReference type="Proteomes" id="UP000058857"/>
    </source>
</evidence>
<sequence>MTKMIYIKFEILIRDYLDEKDDFLGMIGYINLCIIIPCRKSNEYTLNLEYRVDNNLRKAEKYKEQRTLWIWLPLVLYNIFTFSNDSSEFLEDGFKNTMVNISPNIANTVSDLENENKSLRSVENSKEKSEWEKVNKNSIKNIVRYLENANEGDIKNQAAEFLNNLFDKKVQTYLVNRYPFVKPYLKNIVLYPNGDPVGETQFFQIFTRLVLEKDSETGFKQEVKLFQKNGKIIWEITYDGETKITNIVPGMF</sequence>
<evidence type="ECO:0000313" key="1">
    <source>
        <dbReference type="EMBL" id="ALO25293.1"/>
    </source>
</evidence>
<dbReference type="EMBL" id="CP012029">
    <property type="protein sequence ID" value="ALO25293.1"/>
    <property type="molecule type" value="Genomic_DNA"/>
</dbReference>
<dbReference type="AlphaFoldDB" id="A0A0S2IPC4"/>
<protein>
    <submittedName>
        <fullName evidence="1">Uncharacterized protein</fullName>
    </submittedName>
</protein>
<dbReference type="PATRIC" id="fig|280505.15.peg.956"/>
<organism evidence="1">
    <name type="scientific">Leptospira borgpetersenii serovar Ballum</name>
    <dbReference type="NCBI Taxonomy" id="280505"/>
    <lineage>
        <taxon>Bacteria</taxon>
        <taxon>Pseudomonadati</taxon>
        <taxon>Spirochaetota</taxon>
        <taxon>Spirochaetia</taxon>
        <taxon>Leptospirales</taxon>
        <taxon>Leptospiraceae</taxon>
        <taxon>Leptospira</taxon>
    </lineage>
</organism>
<dbReference type="Proteomes" id="UP000058857">
    <property type="component" value="Chromosome 1"/>
</dbReference>
<reference evidence="1 2" key="1">
    <citation type="journal article" date="2015" name="PLoS Negl. Trop. Dis.">
        <title>Distribution of Plasmids in Distinct Leptospira Pathogenic Species.</title>
        <authorList>
            <person name="Wang Y."/>
            <person name="Zhuang X."/>
            <person name="Zhong Y."/>
            <person name="Zhang C."/>
            <person name="Zhang Y."/>
            <person name="Zeng L."/>
            <person name="Zhu Y."/>
            <person name="He P."/>
            <person name="Dong K."/>
            <person name="Pal U."/>
            <person name="Guo X."/>
            <person name="Qin J."/>
        </authorList>
    </citation>
    <scope>NUCLEOTIDE SEQUENCE [LARGE SCALE GENOMIC DNA]</scope>
    <source>
        <strain evidence="1 2">56604</strain>
    </source>
</reference>
<name>A0A0S2IPC4_LEPBO</name>
<accession>A0A0S2IPC4</accession>
<gene>
    <name evidence="1" type="ORF">LBBP_00980</name>
</gene>
<proteinExistence type="predicted"/>